<keyword evidence="1" id="KW-1133">Transmembrane helix</keyword>
<evidence type="ECO:0000313" key="3">
    <source>
        <dbReference type="Proteomes" id="UP000663801"/>
    </source>
</evidence>
<feature type="transmembrane region" description="Helical" evidence="1">
    <location>
        <begin position="107"/>
        <end position="126"/>
    </location>
</feature>
<name>A0A939C442_9ACTN</name>
<accession>A0A939C442</accession>
<dbReference type="EMBL" id="JAERWL010000016">
    <property type="protein sequence ID" value="MBM9478350.1"/>
    <property type="molecule type" value="Genomic_DNA"/>
</dbReference>
<keyword evidence="3" id="KW-1185">Reference proteome</keyword>
<feature type="transmembrane region" description="Helical" evidence="1">
    <location>
        <begin position="132"/>
        <end position="152"/>
    </location>
</feature>
<feature type="transmembrane region" description="Helical" evidence="1">
    <location>
        <begin position="198"/>
        <end position="218"/>
    </location>
</feature>
<feature type="transmembrane region" description="Helical" evidence="1">
    <location>
        <begin position="318"/>
        <end position="338"/>
    </location>
</feature>
<reference evidence="2" key="1">
    <citation type="submission" date="2021-01" db="EMBL/GenBank/DDBJ databases">
        <title>KCTC 19127 draft genome.</title>
        <authorList>
            <person name="An D."/>
        </authorList>
    </citation>
    <scope>NUCLEOTIDE SEQUENCE</scope>
    <source>
        <strain evidence="2">KCTC 19127</strain>
    </source>
</reference>
<evidence type="ECO:0000313" key="2">
    <source>
        <dbReference type="EMBL" id="MBM9478350.1"/>
    </source>
</evidence>
<gene>
    <name evidence="2" type="ORF">JL107_18020</name>
</gene>
<proteinExistence type="predicted"/>
<feature type="transmembrane region" description="Helical" evidence="1">
    <location>
        <begin position="9"/>
        <end position="26"/>
    </location>
</feature>
<dbReference type="AlphaFoldDB" id="A0A939C442"/>
<dbReference type="Proteomes" id="UP000663801">
    <property type="component" value="Unassembled WGS sequence"/>
</dbReference>
<keyword evidence="1" id="KW-0812">Transmembrane</keyword>
<evidence type="ECO:0000256" key="1">
    <source>
        <dbReference type="SAM" id="Phobius"/>
    </source>
</evidence>
<feature type="transmembrane region" description="Helical" evidence="1">
    <location>
        <begin position="259"/>
        <end position="277"/>
    </location>
</feature>
<comment type="caution">
    <text evidence="2">The sequence shown here is derived from an EMBL/GenBank/DDBJ whole genome shotgun (WGS) entry which is preliminary data.</text>
</comment>
<protein>
    <submittedName>
        <fullName evidence="2">Uncharacterized protein</fullName>
    </submittedName>
</protein>
<organism evidence="2 3">
    <name type="scientific">Nakamurella flavida</name>
    <dbReference type="NCBI Taxonomy" id="363630"/>
    <lineage>
        <taxon>Bacteria</taxon>
        <taxon>Bacillati</taxon>
        <taxon>Actinomycetota</taxon>
        <taxon>Actinomycetes</taxon>
        <taxon>Nakamurellales</taxon>
        <taxon>Nakamurellaceae</taxon>
        <taxon>Nakamurella</taxon>
    </lineage>
</organism>
<feature type="transmembrane region" description="Helical" evidence="1">
    <location>
        <begin position="81"/>
        <end position="100"/>
    </location>
</feature>
<keyword evidence="1" id="KW-0472">Membrane</keyword>
<feature type="transmembrane region" description="Helical" evidence="1">
    <location>
        <begin position="289"/>
        <end position="306"/>
    </location>
</feature>
<feature type="transmembrane region" description="Helical" evidence="1">
    <location>
        <begin position="345"/>
        <end position="366"/>
    </location>
</feature>
<dbReference type="RefSeq" id="WP_205258453.1">
    <property type="nucleotide sequence ID" value="NZ_BAAAPV010000006.1"/>
</dbReference>
<sequence>MSRLMRRRWLTVHLATLIAAAGWLFWSNRKQYFFGDDWEFLVNRGLAHPTLNLFIPHNEHWSTVPLLVYAFMRNTVGLGTLWPFVIILIAVHLSLTHFLWRVFLRSGVPAPLATAAALLFALLGAGSENLLWTFQIGFIGSIACGWAAVLLVDHTDTRLSRRDGVAAGLLVVSLACSGIGVPAVALAGLVVLARSRSLLRPLVVGGVPTAVFVAWYFIGEKLPPAPGPSAWDSGPVALLKFIARGFLEAIEATTGLPRPVAGVLLVAAAGWAVVLTLRVVRRSADSERCIPALAGLLAGVAFYGLSGFGRATAMSSRYFYVCMAFVLPALILALWHLLRLLGRRVGPLVGVLLLVPVLVHNLVLLADTAEHDGVRETTLRSLILGTAELVGDGEPILSTTVEPLQNPDLTVAKLTELVAAGNLPADEATPEDLLRARLQGQVSETDGTPLPTPSAPMGLAPVADGQNLTVTAADPGCVTAVSDTADPIRLTAPGSRTDITVQSSADATLRYSITSDGRRSPQERDLVLTAGTPDLVTSVLPEGTTLAIMVPAAGLVVCGVR</sequence>
<feature type="transmembrane region" description="Helical" evidence="1">
    <location>
        <begin position="164"/>
        <end position="192"/>
    </location>
</feature>